<feature type="region of interest" description="Disordered" evidence="4">
    <location>
        <begin position="315"/>
        <end position="340"/>
    </location>
</feature>
<evidence type="ECO:0000256" key="1">
    <source>
        <dbReference type="ARBA" id="ARBA00023015"/>
    </source>
</evidence>
<dbReference type="PRINTS" id="PR00032">
    <property type="entry name" value="HTHARAC"/>
</dbReference>
<evidence type="ECO:0000313" key="7">
    <source>
        <dbReference type="Proteomes" id="UP001596044"/>
    </source>
</evidence>
<dbReference type="SMART" id="SM00342">
    <property type="entry name" value="HTH_ARAC"/>
    <property type="match status" value="1"/>
</dbReference>
<feature type="compositionally biased region" description="Gly residues" evidence="4">
    <location>
        <begin position="191"/>
        <end position="201"/>
    </location>
</feature>
<dbReference type="PROSITE" id="PS00041">
    <property type="entry name" value="HTH_ARAC_FAMILY_1"/>
    <property type="match status" value="1"/>
</dbReference>
<comment type="caution">
    <text evidence="6">The sequence shown here is derived from an EMBL/GenBank/DDBJ whole genome shotgun (WGS) entry which is preliminary data.</text>
</comment>
<dbReference type="InterPro" id="IPR003313">
    <property type="entry name" value="AraC-bd"/>
</dbReference>
<evidence type="ECO:0000259" key="5">
    <source>
        <dbReference type="PROSITE" id="PS01124"/>
    </source>
</evidence>
<dbReference type="Gene3D" id="1.10.10.60">
    <property type="entry name" value="Homeodomain-like"/>
    <property type="match status" value="2"/>
</dbReference>
<evidence type="ECO:0000256" key="4">
    <source>
        <dbReference type="SAM" id="MobiDB-lite"/>
    </source>
</evidence>
<dbReference type="Pfam" id="PF02311">
    <property type="entry name" value="AraC_binding"/>
    <property type="match status" value="1"/>
</dbReference>
<dbReference type="InterPro" id="IPR009057">
    <property type="entry name" value="Homeodomain-like_sf"/>
</dbReference>
<feature type="region of interest" description="Disordered" evidence="4">
    <location>
        <begin position="176"/>
        <end position="206"/>
    </location>
</feature>
<evidence type="ECO:0000313" key="6">
    <source>
        <dbReference type="EMBL" id="MFC5450359.1"/>
    </source>
</evidence>
<name>A0ABW0KAH6_9BACL</name>
<keyword evidence="1" id="KW-0805">Transcription regulation</keyword>
<dbReference type="SUPFAM" id="SSF46689">
    <property type="entry name" value="Homeodomain-like"/>
    <property type="match status" value="1"/>
</dbReference>
<dbReference type="Pfam" id="PF12833">
    <property type="entry name" value="HTH_18"/>
    <property type="match status" value="1"/>
</dbReference>
<evidence type="ECO:0000256" key="2">
    <source>
        <dbReference type="ARBA" id="ARBA00023125"/>
    </source>
</evidence>
<dbReference type="EMBL" id="JBHSMJ010000025">
    <property type="protein sequence ID" value="MFC5450359.1"/>
    <property type="molecule type" value="Genomic_DNA"/>
</dbReference>
<feature type="domain" description="HTH araC/xylS-type" evidence="5">
    <location>
        <begin position="220"/>
        <end position="322"/>
    </location>
</feature>
<dbReference type="Gene3D" id="2.60.120.10">
    <property type="entry name" value="Jelly Rolls"/>
    <property type="match status" value="1"/>
</dbReference>
<accession>A0ABW0KAH6</accession>
<keyword evidence="2" id="KW-0238">DNA-binding</keyword>
<dbReference type="InterPro" id="IPR037923">
    <property type="entry name" value="HTH-like"/>
</dbReference>
<evidence type="ECO:0000256" key="3">
    <source>
        <dbReference type="ARBA" id="ARBA00023163"/>
    </source>
</evidence>
<proteinExistence type="predicted"/>
<dbReference type="CDD" id="cd02208">
    <property type="entry name" value="cupin_RmlC-like"/>
    <property type="match status" value="1"/>
</dbReference>
<dbReference type="SUPFAM" id="SSF51215">
    <property type="entry name" value="Regulatory protein AraC"/>
    <property type="match status" value="1"/>
</dbReference>
<dbReference type="RefSeq" id="WP_377525570.1">
    <property type="nucleotide sequence ID" value="NZ_JAQFVF010000089.1"/>
</dbReference>
<dbReference type="InterPro" id="IPR018062">
    <property type="entry name" value="HTH_AraC-typ_CS"/>
</dbReference>
<dbReference type="InterPro" id="IPR020449">
    <property type="entry name" value="Tscrpt_reg_AraC-type_HTH"/>
</dbReference>
<keyword evidence="7" id="KW-1185">Reference proteome</keyword>
<sequence>MDHLFSFPNMTNTLQVVGCHFGVQPPGWQFPRHHHHLFELLCCLEGEVVQEMNRETILMQKGDWLLIKSGLRHQSSNAAAGDYGYFNVHFDLDDAGIRSLLAASPYRHIRREAAEQSKLLFYVSELEAVMRRSRSSQAGSEAGHQRLVLGFEDKLLLQSYTLLIIHDVLSLLQEHDQPKRQPEAEGASDVGRGGGTGGESGGEVRAVHDGGGKKATLFAADVAHAIEEKLSHGLCEEASVAGVAKALNLSRSQCSKLFSSVYGLSPRQYVSRQKLNLAKELLVTSNMPIGGIAEKLGFHSASHFSRQFRRWTGQSPTAFRPRHQSGGADAEGGLNVVPQR</sequence>
<reference evidence="7" key="1">
    <citation type="journal article" date="2019" name="Int. J. Syst. Evol. Microbiol.">
        <title>The Global Catalogue of Microorganisms (GCM) 10K type strain sequencing project: providing services to taxonomists for standard genome sequencing and annotation.</title>
        <authorList>
            <consortium name="The Broad Institute Genomics Platform"/>
            <consortium name="The Broad Institute Genome Sequencing Center for Infectious Disease"/>
            <person name="Wu L."/>
            <person name="Ma J."/>
        </authorList>
    </citation>
    <scope>NUCLEOTIDE SEQUENCE [LARGE SCALE GENOMIC DNA]</scope>
    <source>
        <strain evidence="7">KACC 11904</strain>
    </source>
</reference>
<dbReference type="InterPro" id="IPR014710">
    <property type="entry name" value="RmlC-like_jellyroll"/>
</dbReference>
<dbReference type="PANTHER" id="PTHR43280:SF28">
    <property type="entry name" value="HTH-TYPE TRANSCRIPTIONAL ACTIVATOR RHAS"/>
    <property type="match status" value="1"/>
</dbReference>
<protein>
    <submittedName>
        <fullName evidence="6">Helix-turn-helix domain-containing protein</fullName>
    </submittedName>
</protein>
<dbReference type="PROSITE" id="PS01124">
    <property type="entry name" value="HTH_ARAC_FAMILY_2"/>
    <property type="match status" value="1"/>
</dbReference>
<organism evidence="6 7">
    <name type="scientific">Paenibacillus aestuarii</name>
    <dbReference type="NCBI Taxonomy" id="516965"/>
    <lineage>
        <taxon>Bacteria</taxon>
        <taxon>Bacillati</taxon>
        <taxon>Bacillota</taxon>
        <taxon>Bacilli</taxon>
        <taxon>Bacillales</taxon>
        <taxon>Paenibacillaceae</taxon>
        <taxon>Paenibacillus</taxon>
    </lineage>
</organism>
<dbReference type="InterPro" id="IPR018060">
    <property type="entry name" value="HTH_AraC"/>
</dbReference>
<dbReference type="PANTHER" id="PTHR43280">
    <property type="entry name" value="ARAC-FAMILY TRANSCRIPTIONAL REGULATOR"/>
    <property type="match status" value="1"/>
</dbReference>
<keyword evidence="3" id="KW-0804">Transcription</keyword>
<gene>
    <name evidence="6" type="ORF">ACFPOG_19080</name>
</gene>
<dbReference type="Proteomes" id="UP001596044">
    <property type="component" value="Unassembled WGS sequence"/>
</dbReference>